<keyword evidence="1" id="KW-1133">Transmembrane helix</keyword>
<dbReference type="Proteomes" id="UP000886786">
    <property type="component" value="Unassembled WGS sequence"/>
</dbReference>
<evidence type="ECO:0000256" key="1">
    <source>
        <dbReference type="SAM" id="Phobius"/>
    </source>
</evidence>
<reference evidence="2" key="2">
    <citation type="journal article" date="2021" name="PeerJ">
        <title>Extensive microbial diversity within the chicken gut microbiome revealed by metagenomics and culture.</title>
        <authorList>
            <person name="Gilroy R."/>
            <person name="Ravi A."/>
            <person name="Getino M."/>
            <person name="Pursley I."/>
            <person name="Horton D.L."/>
            <person name="Alikhan N.F."/>
            <person name="Baker D."/>
            <person name="Gharbi K."/>
            <person name="Hall N."/>
            <person name="Watson M."/>
            <person name="Adriaenssens E.M."/>
            <person name="Foster-Nyarko E."/>
            <person name="Jarju S."/>
            <person name="Secka A."/>
            <person name="Antonio M."/>
            <person name="Oren A."/>
            <person name="Chaudhuri R.R."/>
            <person name="La Ragione R."/>
            <person name="Hildebrand F."/>
            <person name="Pallen M.J."/>
        </authorList>
    </citation>
    <scope>NUCLEOTIDE SEQUENCE</scope>
    <source>
        <strain evidence="2">CHK147-3167</strain>
    </source>
</reference>
<proteinExistence type="predicted"/>
<evidence type="ECO:0000313" key="2">
    <source>
        <dbReference type="EMBL" id="HIQ90637.1"/>
    </source>
</evidence>
<keyword evidence="1" id="KW-0472">Membrane</keyword>
<feature type="transmembrane region" description="Helical" evidence="1">
    <location>
        <begin position="59"/>
        <end position="77"/>
    </location>
</feature>
<dbReference type="AlphaFoldDB" id="A0A9D0ZR04"/>
<feature type="transmembrane region" description="Helical" evidence="1">
    <location>
        <begin position="5"/>
        <end position="22"/>
    </location>
</feature>
<feature type="transmembrane region" description="Helical" evidence="1">
    <location>
        <begin position="89"/>
        <end position="106"/>
    </location>
</feature>
<feature type="transmembrane region" description="Helical" evidence="1">
    <location>
        <begin position="113"/>
        <end position="135"/>
    </location>
</feature>
<sequence>MKKINLLLTLATIICAIVTIFMQPYQGVVVFLKNASIILTVTLPYILQKLFKVRINDGLTFIWIIFIFMAHYLGVVLEWHYSLPGFDKVTHTVSGVLSGYVATLILKHMKITNLMFSILFIISFSFMCAGLWEIFEFTCNALFGGDAQRVAETGVTDTMLDIIVAFGGSIFVSIVYFIKNKK</sequence>
<evidence type="ECO:0008006" key="4">
    <source>
        <dbReference type="Google" id="ProtNLM"/>
    </source>
</evidence>
<protein>
    <recommendedName>
        <fullName evidence="4">Membrane-spanning protein</fullName>
    </recommendedName>
</protein>
<gene>
    <name evidence="2" type="ORF">IAB27_03300</name>
</gene>
<reference evidence="2" key="1">
    <citation type="submission" date="2020-10" db="EMBL/GenBank/DDBJ databases">
        <authorList>
            <person name="Gilroy R."/>
        </authorList>
    </citation>
    <scope>NUCLEOTIDE SEQUENCE</scope>
    <source>
        <strain evidence="2">CHK147-3167</strain>
    </source>
</reference>
<name>A0A9D0ZR04_9FIRM</name>
<dbReference type="EMBL" id="DVFV01000063">
    <property type="protein sequence ID" value="HIQ90637.1"/>
    <property type="molecule type" value="Genomic_DNA"/>
</dbReference>
<feature type="transmembrane region" description="Helical" evidence="1">
    <location>
        <begin position="28"/>
        <end position="47"/>
    </location>
</feature>
<keyword evidence="1" id="KW-0812">Transmembrane</keyword>
<dbReference type="InterPro" id="IPR014509">
    <property type="entry name" value="YjdF-like"/>
</dbReference>
<comment type="caution">
    <text evidence="2">The sequence shown here is derived from an EMBL/GenBank/DDBJ whole genome shotgun (WGS) entry which is preliminary data.</text>
</comment>
<accession>A0A9D0ZR04</accession>
<dbReference type="Pfam" id="PF09997">
    <property type="entry name" value="DUF2238"/>
    <property type="match status" value="1"/>
</dbReference>
<evidence type="ECO:0000313" key="3">
    <source>
        <dbReference type="Proteomes" id="UP000886786"/>
    </source>
</evidence>
<organism evidence="2 3">
    <name type="scientific">Candidatus Coprosoma intestinipullorum</name>
    <dbReference type="NCBI Taxonomy" id="2840752"/>
    <lineage>
        <taxon>Bacteria</taxon>
        <taxon>Bacillati</taxon>
        <taxon>Bacillota</taxon>
        <taxon>Bacillota incertae sedis</taxon>
        <taxon>Candidatus Coprosoma</taxon>
    </lineage>
</organism>
<feature type="transmembrane region" description="Helical" evidence="1">
    <location>
        <begin position="159"/>
        <end position="178"/>
    </location>
</feature>